<dbReference type="GO" id="GO:0006694">
    <property type="term" value="P:steroid biosynthetic process"/>
    <property type="evidence" value="ECO:0007669"/>
    <property type="project" value="InterPro"/>
</dbReference>
<comment type="similarity">
    <text evidence="1">Belongs to the 3-beta-HSD family.</text>
</comment>
<evidence type="ECO:0000313" key="5">
    <source>
        <dbReference type="Proteomes" id="UP000220527"/>
    </source>
</evidence>
<dbReference type="EMBL" id="NQWI01000010">
    <property type="protein sequence ID" value="PDW04403.1"/>
    <property type="molecule type" value="Genomic_DNA"/>
</dbReference>
<dbReference type="InterPro" id="IPR036291">
    <property type="entry name" value="NAD(P)-bd_dom_sf"/>
</dbReference>
<keyword evidence="5" id="KW-1185">Reference proteome</keyword>
<dbReference type="PANTHER" id="PTHR43245:SF51">
    <property type="entry name" value="SHORT CHAIN DEHYDROGENASE_REDUCTASE FAMILY 42E, MEMBER 2"/>
    <property type="match status" value="1"/>
</dbReference>
<name>A0A2A6RN78_9CHLR</name>
<proteinExistence type="inferred from homology"/>
<organism evidence="4 5">
    <name type="scientific">Candidatus Viridilinea mediisalina</name>
    <dbReference type="NCBI Taxonomy" id="2024553"/>
    <lineage>
        <taxon>Bacteria</taxon>
        <taxon>Bacillati</taxon>
        <taxon>Chloroflexota</taxon>
        <taxon>Chloroflexia</taxon>
        <taxon>Chloroflexales</taxon>
        <taxon>Chloroflexineae</taxon>
        <taxon>Oscillochloridaceae</taxon>
        <taxon>Candidatus Viridilinea</taxon>
    </lineage>
</organism>
<dbReference type="InterPro" id="IPR050177">
    <property type="entry name" value="Lipid_A_modif_metabolic_enz"/>
</dbReference>
<dbReference type="RefSeq" id="WP_097642771.1">
    <property type="nucleotide sequence ID" value="NZ_NQWI01000010.1"/>
</dbReference>
<gene>
    <name evidence="4" type="ORF">CJ255_03830</name>
</gene>
<sequence>MQHDLCLVIGGSGFVGQHLVQQLLAAGYTVRVFDRQPLYALPVEFILGDLRDRSAVQRACAGVGTVFHSASMVDWRAGNREVLYAINVQGTRHVIDACCAQPGTRLIYTSSIDVVFDGSPIRAGDERLPYARRHLDDYGQTKMLAEQAVLAAHGQNGLTTCALRLAGVYGPGDVYRLPTIVAMARQGRMLRIGDGRARFNHVYVENAAHAHLCAAERLGTGSPLAGKPYFIIDHPAHNFFDFVESFPRAMGLPTAQRAIPFPIAYILAILMEGWAQLRRSRAIALTRYIVTSTCRDFYFNGSNAARDLAYTPPISEREAFQRTLAWLQADTSG</sequence>
<evidence type="ECO:0000256" key="1">
    <source>
        <dbReference type="ARBA" id="ARBA00009219"/>
    </source>
</evidence>
<evidence type="ECO:0000256" key="2">
    <source>
        <dbReference type="ARBA" id="ARBA00023002"/>
    </source>
</evidence>
<dbReference type="OrthoDB" id="9803061at2"/>
<dbReference type="Proteomes" id="UP000220527">
    <property type="component" value="Unassembled WGS sequence"/>
</dbReference>
<dbReference type="AlphaFoldDB" id="A0A2A6RN78"/>
<comment type="caution">
    <text evidence="4">The sequence shown here is derived from an EMBL/GenBank/DDBJ whole genome shotgun (WGS) entry which is preliminary data.</text>
</comment>
<keyword evidence="2" id="KW-0560">Oxidoreductase</keyword>
<evidence type="ECO:0000313" key="4">
    <source>
        <dbReference type="EMBL" id="PDW04403.1"/>
    </source>
</evidence>
<feature type="domain" description="3-beta hydroxysteroid dehydrogenase/isomerase" evidence="3">
    <location>
        <begin position="7"/>
        <end position="257"/>
    </location>
</feature>
<dbReference type="Pfam" id="PF01073">
    <property type="entry name" value="3Beta_HSD"/>
    <property type="match status" value="1"/>
</dbReference>
<accession>A0A2A6RN78</accession>
<evidence type="ECO:0000259" key="3">
    <source>
        <dbReference type="Pfam" id="PF01073"/>
    </source>
</evidence>
<reference evidence="5" key="1">
    <citation type="submission" date="2017-08" db="EMBL/GenBank/DDBJ databases">
        <authorList>
            <person name="Grouzdev D.S."/>
            <person name="Gaisin V.A."/>
            <person name="Rysina M.S."/>
            <person name="Gorlenko V.M."/>
        </authorList>
    </citation>
    <scope>NUCLEOTIDE SEQUENCE [LARGE SCALE GENOMIC DNA]</scope>
    <source>
        <strain evidence="5">Kir15-3F</strain>
    </source>
</reference>
<dbReference type="SUPFAM" id="SSF51735">
    <property type="entry name" value="NAD(P)-binding Rossmann-fold domains"/>
    <property type="match status" value="1"/>
</dbReference>
<dbReference type="GO" id="GO:0016616">
    <property type="term" value="F:oxidoreductase activity, acting on the CH-OH group of donors, NAD or NADP as acceptor"/>
    <property type="evidence" value="ECO:0007669"/>
    <property type="project" value="InterPro"/>
</dbReference>
<protein>
    <submittedName>
        <fullName evidence="4">3-beta hydroxysteroid dehydrogenase</fullName>
    </submittedName>
</protein>
<dbReference type="PANTHER" id="PTHR43245">
    <property type="entry name" value="BIFUNCTIONAL POLYMYXIN RESISTANCE PROTEIN ARNA"/>
    <property type="match status" value="1"/>
</dbReference>
<dbReference type="InterPro" id="IPR002225">
    <property type="entry name" value="3Beta_OHSteriod_DH/Estase"/>
</dbReference>
<dbReference type="Gene3D" id="3.40.50.720">
    <property type="entry name" value="NAD(P)-binding Rossmann-like Domain"/>
    <property type="match status" value="1"/>
</dbReference>